<dbReference type="SUPFAM" id="SSF144064">
    <property type="entry name" value="Heme iron utilization protein-like"/>
    <property type="match status" value="1"/>
</dbReference>
<dbReference type="InterPro" id="IPR007845">
    <property type="entry name" value="HemS/ChuX_dom"/>
</dbReference>
<name>A0A7K1GNV1_9FLAO</name>
<dbReference type="Pfam" id="PF05171">
    <property type="entry name" value="HemS"/>
    <property type="match status" value="2"/>
</dbReference>
<dbReference type="EMBL" id="WMJY01000031">
    <property type="protein sequence ID" value="MTH30575.1"/>
    <property type="molecule type" value="Genomic_DNA"/>
</dbReference>
<dbReference type="CDD" id="cd16830">
    <property type="entry name" value="HemS-like_N"/>
    <property type="match status" value="1"/>
</dbReference>
<dbReference type="RefSeq" id="WP_155036557.1">
    <property type="nucleotide sequence ID" value="NZ_JBHTIG010000009.1"/>
</dbReference>
<organism evidence="2 3">
    <name type="scientific">Myroides pelagicus</name>
    <dbReference type="NCBI Taxonomy" id="270914"/>
    <lineage>
        <taxon>Bacteria</taxon>
        <taxon>Pseudomonadati</taxon>
        <taxon>Bacteroidota</taxon>
        <taxon>Flavobacteriia</taxon>
        <taxon>Flavobacteriales</taxon>
        <taxon>Flavobacteriaceae</taxon>
        <taxon>Myroides</taxon>
    </lineage>
</organism>
<reference evidence="2 3" key="1">
    <citation type="journal article" date="2006" name="Int. J. Syst. Evol. Microbiol.">
        <title>Myroides pelagicus sp. nov., isolated from seawater in Thailand.</title>
        <authorList>
            <person name="Yoon J."/>
            <person name="Maneerat S."/>
            <person name="Kawai F."/>
            <person name="Yokota A."/>
        </authorList>
    </citation>
    <scope>NUCLEOTIDE SEQUENCE [LARGE SCALE GENOMIC DNA]</scope>
    <source>
        <strain evidence="2 3">SM1T</strain>
    </source>
</reference>
<dbReference type="AlphaFoldDB" id="A0A7K1GNV1"/>
<dbReference type="InterPro" id="IPR053733">
    <property type="entry name" value="Heme_Transport_Util_sf"/>
</dbReference>
<evidence type="ECO:0000259" key="1">
    <source>
        <dbReference type="Pfam" id="PF05171"/>
    </source>
</evidence>
<sequence length="350" mass="40568">MNTQTLSLKQRWDDLKQTNPHMRIRNAAEQLNTSEMELLATGLLDNVYLLTPEIKSILLQVESLGKVMALTRNSECVHERKGVYKNGDFSNNHVGLFVNQDIDLRIFLSHWKYCFALVDTVGDTFRKSLQFFDKSGQAIHKIYLTPESNEQAFEQLVQKYKAQDQSIEGFNIQPCLLEMDERMDQEIDIKGFNQKWIELKDTHDFYGLLKKYHLTRTQALRLAPSEYYAKKVNKQSLVTLLESASAKKVPIMVFVGNSGNIQIHTGEINNTLWHKHWFNIMDPDFNMHLDMDSISQVWIVRKPTIDGVVTSLEVYNEMGQTIVQFFGKRKPGIPELESWRQLIADLHSLD</sequence>
<keyword evidence="3" id="KW-1185">Reference proteome</keyword>
<proteinExistence type="predicted"/>
<dbReference type="OrthoDB" id="316630at2"/>
<protein>
    <submittedName>
        <fullName evidence="2">Hemin-degrading factor</fullName>
    </submittedName>
</protein>
<feature type="domain" description="Haemin-degrading HemS/ChuX" evidence="1">
    <location>
        <begin position="33"/>
        <end position="160"/>
    </location>
</feature>
<accession>A0A7K1GNV1</accession>
<evidence type="ECO:0000313" key="2">
    <source>
        <dbReference type="EMBL" id="MTH30575.1"/>
    </source>
</evidence>
<gene>
    <name evidence="2" type="ORF">GJV77_11770</name>
</gene>
<dbReference type="CDD" id="cd16831">
    <property type="entry name" value="HemS-like_C"/>
    <property type="match status" value="1"/>
</dbReference>
<dbReference type="Gene3D" id="3.40.1570.10">
    <property type="entry name" value="HemS/ChuS/ChuX like domains"/>
    <property type="match status" value="2"/>
</dbReference>
<evidence type="ECO:0000313" key="3">
    <source>
        <dbReference type="Proteomes" id="UP000488936"/>
    </source>
</evidence>
<comment type="caution">
    <text evidence="2">The sequence shown here is derived from an EMBL/GenBank/DDBJ whole genome shotgun (WGS) entry which is preliminary data.</text>
</comment>
<dbReference type="Proteomes" id="UP000488936">
    <property type="component" value="Unassembled WGS sequence"/>
</dbReference>
<dbReference type="GO" id="GO:0006826">
    <property type="term" value="P:iron ion transport"/>
    <property type="evidence" value="ECO:0007669"/>
    <property type="project" value="InterPro"/>
</dbReference>
<feature type="domain" description="Haemin-degrading HemS/ChuX" evidence="1">
    <location>
        <begin position="214"/>
        <end position="346"/>
    </location>
</feature>